<protein>
    <recommendedName>
        <fullName evidence="3">LytTR family transcriptional regulator</fullName>
    </recommendedName>
</protein>
<dbReference type="EMBL" id="OR769223">
    <property type="protein sequence ID" value="WQJ53663.1"/>
    <property type="molecule type" value="Genomic_DNA"/>
</dbReference>
<evidence type="ECO:0008006" key="3">
    <source>
        <dbReference type="Google" id="ProtNLM"/>
    </source>
</evidence>
<accession>A0ABZ0Z3C6</accession>
<name>A0ABZ0Z3C6_9CAUD</name>
<dbReference type="Proteomes" id="UP001358193">
    <property type="component" value="Segment"/>
</dbReference>
<reference evidence="1 2" key="1">
    <citation type="submission" date="2023-11" db="EMBL/GenBank/DDBJ databases">
        <authorList>
            <person name="Cook R."/>
            <person name="Crisci M."/>
            <person name="Pye H."/>
            <person name="Adriaenssens E."/>
            <person name="Santini J."/>
        </authorList>
    </citation>
    <scope>NUCLEOTIDE SEQUENCE [LARGE SCALE GENOMIC DNA]</scope>
    <source>
        <strain evidence="1">Lak_Megaphage_Sonny</strain>
    </source>
</reference>
<evidence type="ECO:0000313" key="2">
    <source>
        <dbReference type="Proteomes" id="UP001358193"/>
    </source>
</evidence>
<keyword evidence="2" id="KW-1185">Reference proteome</keyword>
<evidence type="ECO:0000313" key="1">
    <source>
        <dbReference type="EMBL" id="WQJ53663.1"/>
    </source>
</evidence>
<organism evidence="1 2">
    <name type="scientific">phage Lak_Megaphage_Sonny</name>
    <dbReference type="NCBI Taxonomy" id="3109229"/>
    <lineage>
        <taxon>Viruses</taxon>
        <taxon>Duplodnaviria</taxon>
        <taxon>Heunggongvirae</taxon>
        <taxon>Uroviricota</taxon>
        <taxon>Caudoviricetes</taxon>
        <taxon>Caudoviricetes code 15 clade</taxon>
    </lineage>
</organism>
<sequence length="118" mass="13974">MKKEVTPKMVHTNTGCVLACDIICAQYVKDTNVYRLYFKTDYKEAVTCKKQDIDKIMPYLKNMYYDKDNNLYVRLDQINALSSFYSGCYIVYLKNSHKIFISDDAFRKLLNSFKFINE</sequence>
<proteinExistence type="predicted"/>